<keyword evidence="1" id="KW-0233">DNA recombination</keyword>
<evidence type="ECO:0008006" key="4">
    <source>
        <dbReference type="Google" id="ProtNLM"/>
    </source>
</evidence>
<dbReference type="GO" id="GO:0015074">
    <property type="term" value="P:DNA integration"/>
    <property type="evidence" value="ECO:0007669"/>
    <property type="project" value="InterPro"/>
</dbReference>
<dbReference type="GeneID" id="20662495"/>
<organism evidence="2 3">
    <name type="scientific">Phytophthora sojae (strain P6497)</name>
    <name type="common">Soybean stem and root rot agent</name>
    <name type="synonym">Phytophthora megasperma f. sp. glycines</name>
    <dbReference type="NCBI Taxonomy" id="1094619"/>
    <lineage>
        <taxon>Eukaryota</taxon>
        <taxon>Sar</taxon>
        <taxon>Stramenopiles</taxon>
        <taxon>Oomycota</taxon>
        <taxon>Peronosporomycetes</taxon>
        <taxon>Peronosporales</taxon>
        <taxon>Peronosporaceae</taxon>
        <taxon>Phytophthora</taxon>
    </lineage>
</organism>
<dbReference type="GO" id="GO:0006310">
    <property type="term" value="P:DNA recombination"/>
    <property type="evidence" value="ECO:0007669"/>
    <property type="project" value="UniProtKB-KW"/>
</dbReference>
<dbReference type="SUPFAM" id="SSF56349">
    <property type="entry name" value="DNA breaking-rejoining enzymes"/>
    <property type="match status" value="1"/>
</dbReference>
<dbReference type="RefSeq" id="XP_009522238.1">
    <property type="nucleotide sequence ID" value="XM_009523943.1"/>
</dbReference>
<evidence type="ECO:0000256" key="1">
    <source>
        <dbReference type="ARBA" id="ARBA00023172"/>
    </source>
</evidence>
<keyword evidence="3" id="KW-1185">Reference proteome</keyword>
<protein>
    <recommendedName>
        <fullName evidence="4">Tyr recombinase domain-containing protein</fullName>
    </recommendedName>
</protein>
<sequence>MADAGSRVWDSTTKFRQFTNMCSGWTQVHVPPSLRKLSQQRLSWCEFMNYSPWLPRDATSASTAQLGGFAVYLWEFGMNRREQGNSNGTICAKLCAVRWRHRFEHGYDPGVTAQHALLLRGIRRFTNPVVKQQPLSPSLLRQIYTLLDINRPKHQLLWGGLLLAYFFLLRRSEYLYIGKKFHPFVLRLSDIQFCDNEGQAIKPRKASIVGILLRGAKNNQFGREEFRFQHASGDSLLCPVRAARWIKTAAKRLGTRPDEPALKMGDSGGVSSGQVAKIIKAAATKAGLDASRFSTHSVRIGGATKLLNAGASRSNLGRHGWIVQVDVPVIDMKRCRKVLLGRSS</sequence>
<reference evidence="2 3" key="1">
    <citation type="journal article" date="2006" name="Science">
        <title>Phytophthora genome sequences uncover evolutionary origins and mechanisms of pathogenesis.</title>
        <authorList>
            <person name="Tyler B.M."/>
            <person name="Tripathy S."/>
            <person name="Zhang X."/>
            <person name="Dehal P."/>
            <person name="Jiang R.H."/>
            <person name="Aerts A."/>
            <person name="Arredondo F.D."/>
            <person name="Baxter L."/>
            <person name="Bensasson D."/>
            <person name="Beynon J.L."/>
            <person name="Chapman J."/>
            <person name="Damasceno C.M."/>
            <person name="Dorrance A.E."/>
            <person name="Dou D."/>
            <person name="Dickerman A.W."/>
            <person name="Dubchak I.L."/>
            <person name="Garbelotto M."/>
            <person name="Gijzen M."/>
            <person name="Gordon S.G."/>
            <person name="Govers F."/>
            <person name="Grunwald N.J."/>
            <person name="Huang W."/>
            <person name="Ivors K.L."/>
            <person name="Jones R.W."/>
            <person name="Kamoun S."/>
            <person name="Krampis K."/>
            <person name="Lamour K.H."/>
            <person name="Lee M.K."/>
            <person name="McDonald W.H."/>
            <person name="Medina M."/>
            <person name="Meijer H.J."/>
            <person name="Nordberg E.K."/>
            <person name="Maclean D.J."/>
            <person name="Ospina-Giraldo M.D."/>
            <person name="Morris P.F."/>
            <person name="Phuntumart V."/>
            <person name="Putnam N.H."/>
            <person name="Rash S."/>
            <person name="Rose J.K."/>
            <person name="Sakihama Y."/>
            <person name="Salamov A.A."/>
            <person name="Savidor A."/>
            <person name="Scheuring C.F."/>
            <person name="Smith B.M."/>
            <person name="Sobral B.W."/>
            <person name="Terry A."/>
            <person name="Torto-Alalibo T.A."/>
            <person name="Win J."/>
            <person name="Xu Z."/>
            <person name="Zhang H."/>
            <person name="Grigoriev I.V."/>
            <person name="Rokhsar D.S."/>
            <person name="Boore J.L."/>
        </authorList>
    </citation>
    <scope>NUCLEOTIDE SEQUENCE [LARGE SCALE GENOMIC DNA]</scope>
    <source>
        <strain evidence="2 3">P6497</strain>
    </source>
</reference>
<accession>G4Z5T8</accession>
<evidence type="ECO:0000313" key="3">
    <source>
        <dbReference type="Proteomes" id="UP000002640"/>
    </source>
</evidence>
<dbReference type="InterPro" id="IPR011010">
    <property type="entry name" value="DNA_brk_join_enz"/>
</dbReference>
<dbReference type="PANTHER" id="PTHR34605:SF4">
    <property type="entry name" value="DNA ADENINE METHYLTRANSFERASE"/>
    <property type="match status" value="1"/>
</dbReference>
<dbReference type="AlphaFoldDB" id="G4Z5T8"/>
<dbReference type="GO" id="GO:0003677">
    <property type="term" value="F:DNA binding"/>
    <property type="evidence" value="ECO:0007669"/>
    <property type="project" value="InterPro"/>
</dbReference>
<dbReference type="Proteomes" id="UP000002640">
    <property type="component" value="Unassembled WGS sequence"/>
</dbReference>
<dbReference type="InterPro" id="IPR013762">
    <property type="entry name" value="Integrase-like_cat_sf"/>
</dbReference>
<dbReference type="PANTHER" id="PTHR34605">
    <property type="entry name" value="PHAGE_INTEGRASE DOMAIN-CONTAINING PROTEIN"/>
    <property type="match status" value="1"/>
</dbReference>
<dbReference type="InParanoid" id="G4Z5T8"/>
<dbReference type="Gene3D" id="1.10.443.10">
    <property type="entry name" value="Intergrase catalytic core"/>
    <property type="match status" value="1"/>
</dbReference>
<dbReference type="EMBL" id="JH159153">
    <property type="protein sequence ID" value="EGZ19521.1"/>
    <property type="molecule type" value="Genomic_DNA"/>
</dbReference>
<proteinExistence type="predicted"/>
<dbReference type="InterPro" id="IPR052925">
    <property type="entry name" value="Phage_Integrase-like_Recomb"/>
</dbReference>
<gene>
    <name evidence="2" type="ORF">PHYSODRAFT_543283</name>
</gene>
<name>G4Z5T8_PHYSP</name>
<dbReference type="KEGG" id="psoj:PHYSODRAFT_543283"/>
<evidence type="ECO:0000313" key="2">
    <source>
        <dbReference type="EMBL" id="EGZ19521.1"/>
    </source>
</evidence>